<dbReference type="Gene3D" id="2.40.420.20">
    <property type="match status" value="1"/>
</dbReference>
<keyword evidence="7" id="KW-1185">Reference proteome</keyword>
<dbReference type="EMBL" id="VFPA01000001">
    <property type="protein sequence ID" value="TQM14702.1"/>
    <property type="molecule type" value="Genomic_DNA"/>
</dbReference>
<keyword evidence="4" id="KW-0732">Signal</keyword>
<sequence>MTTRTTVRRLGAAALVLLLAGCTSGESEPLTVKVTRTSVTSTVSATGSLQAITEQNLGFPDGGKLVELNVSVGQQVEPGQVLARVDDFAARQDLQKAEAQLAQERAALARIRDGNQVNAAEDDVKRAGEVLEATEEQAEAVDDANASAVEQAKKQLALDKEVLEDTKDRTRAGRRSCTSEDRRAAEEAAEDDDRDSLMSSLSGGSTQDSDCEAAAQKEAEVEAAERQVRSSRAALEQAEKQRRVENAQQDLAVENARRDLAAAKNEAASARGDRPHNIDEQAAVVSQLQVDVETAHRAIEDTVLRAPVAGKIASINGMIGEFLGGGSGTTALAPGGTVPLPDRSSGVSSGDELASGEDRPGGSAFIVLDDVRTFQIVAPFAESDAARIEPNQAVEVTFDAIPDLTRSGRVVSIAPTGTDIQGVTSYYAVIVLNELDDRLMDGQTASANVVVDHRDNALAVPNAAVMQSGQSGIVTVLEADGAQRQVQVELGLAGDSATQVLAGLREGQQIVVAPGEE</sequence>
<dbReference type="OrthoDB" id="3563414at2"/>
<dbReference type="Pfam" id="PF25967">
    <property type="entry name" value="RND-MFP_C"/>
    <property type="match status" value="1"/>
</dbReference>
<feature type="region of interest" description="Disordered" evidence="3">
    <location>
        <begin position="333"/>
        <end position="359"/>
    </location>
</feature>
<keyword evidence="2" id="KW-0175">Coiled coil</keyword>
<dbReference type="PANTHER" id="PTHR32347:SF23">
    <property type="entry name" value="BLL5650 PROTEIN"/>
    <property type="match status" value="1"/>
</dbReference>
<dbReference type="PANTHER" id="PTHR32347">
    <property type="entry name" value="EFFLUX SYSTEM COMPONENT YKNX-RELATED"/>
    <property type="match status" value="1"/>
</dbReference>
<reference evidence="6 7" key="1">
    <citation type="submission" date="2019-06" db="EMBL/GenBank/DDBJ databases">
        <title>Sequencing the genomes of 1000 actinobacteria strains.</title>
        <authorList>
            <person name="Klenk H.-P."/>
        </authorList>
    </citation>
    <scope>NUCLEOTIDE SEQUENCE [LARGE SCALE GENOMIC DNA]</scope>
    <source>
        <strain evidence="6 7">DSM 45301</strain>
    </source>
</reference>
<dbReference type="Gene3D" id="2.40.30.170">
    <property type="match status" value="1"/>
</dbReference>
<name>A0A543DZH2_9PSEU</name>
<feature type="compositionally biased region" description="Basic and acidic residues" evidence="3">
    <location>
        <begin position="164"/>
        <end position="186"/>
    </location>
</feature>
<accession>A0A543DZH2</accession>
<dbReference type="AlphaFoldDB" id="A0A543DZH2"/>
<comment type="subcellular location">
    <subcellularLocation>
        <location evidence="1">Cell envelope</location>
    </subcellularLocation>
</comment>
<comment type="caution">
    <text evidence="6">The sequence shown here is derived from an EMBL/GenBank/DDBJ whole genome shotgun (WGS) entry which is preliminary data.</text>
</comment>
<organism evidence="6 7">
    <name type="scientific">Pseudonocardia kunmingensis</name>
    <dbReference type="NCBI Taxonomy" id="630975"/>
    <lineage>
        <taxon>Bacteria</taxon>
        <taxon>Bacillati</taxon>
        <taxon>Actinomycetota</taxon>
        <taxon>Actinomycetes</taxon>
        <taxon>Pseudonocardiales</taxon>
        <taxon>Pseudonocardiaceae</taxon>
        <taxon>Pseudonocardia</taxon>
    </lineage>
</organism>
<feature type="region of interest" description="Disordered" evidence="3">
    <location>
        <begin position="164"/>
        <end position="250"/>
    </location>
</feature>
<dbReference type="GO" id="GO:0030313">
    <property type="term" value="C:cell envelope"/>
    <property type="evidence" value="ECO:0007669"/>
    <property type="project" value="UniProtKB-SubCell"/>
</dbReference>
<feature type="compositionally biased region" description="Basic and acidic residues" evidence="3">
    <location>
        <begin position="215"/>
        <end position="228"/>
    </location>
</feature>
<dbReference type="RefSeq" id="WP_142049379.1">
    <property type="nucleotide sequence ID" value="NZ_VFPA01000001.1"/>
</dbReference>
<feature type="domain" description="Multidrug resistance protein MdtA-like C-terminal permuted SH3" evidence="5">
    <location>
        <begin position="456"/>
        <end position="512"/>
    </location>
</feature>
<dbReference type="SUPFAM" id="SSF111369">
    <property type="entry name" value="HlyD-like secretion proteins"/>
    <property type="match status" value="1"/>
</dbReference>
<dbReference type="PROSITE" id="PS51257">
    <property type="entry name" value="PROKAR_LIPOPROTEIN"/>
    <property type="match status" value="1"/>
</dbReference>
<evidence type="ECO:0000256" key="2">
    <source>
        <dbReference type="ARBA" id="ARBA00023054"/>
    </source>
</evidence>
<evidence type="ECO:0000256" key="3">
    <source>
        <dbReference type="SAM" id="MobiDB-lite"/>
    </source>
</evidence>
<dbReference type="Proteomes" id="UP000315677">
    <property type="component" value="Unassembled WGS sequence"/>
</dbReference>
<dbReference type="InterPro" id="IPR058627">
    <property type="entry name" value="MdtA-like_C"/>
</dbReference>
<evidence type="ECO:0000256" key="4">
    <source>
        <dbReference type="SAM" id="SignalP"/>
    </source>
</evidence>
<dbReference type="Gene3D" id="1.10.287.470">
    <property type="entry name" value="Helix hairpin bin"/>
    <property type="match status" value="1"/>
</dbReference>
<evidence type="ECO:0000313" key="7">
    <source>
        <dbReference type="Proteomes" id="UP000315677"/>
    </source>
</evidence>
<feature type="signal peptide" evidence="4">
    <location>
        <begin position="1"/>
        <end position="25"/>
    </location>
</feature>
<dbReference type="Gene3D" id="2.40.50.100">
    <property type="match status" value="1"/>
</dbReference>
<evidence type="ECO:0000313" key="6">
    <source>
        <dbReference type="EMBL" id="TQM14702.1"/>
    </source>
</evidence>
<evidence type="ECO:0000256" key="1">
    <source>
        <dbReference type="ARBA" id="ARBA00004196"/>
    </source>
</evidence>
<protein>
    <submittedName>
        <fullName evidence="6">HlyD family secretion protein</fullName>
    </submittedName>
</protein>
<proteinExistence type="predicted"/>
<evidence type="ECO:0000259" key="5">
    <source>
        <dbReference type="Pfam" id="PF25967"/>
    </source>
</evidence>
<dbReference type="InterPro" id="IPR050465">
    <property type="entry name" value="UPF0194_transport"/>
</dbReference>
<feature type="chain" id="PRO_5021851155" evidence="4">
    <location>
        <begin position="26"/>
        <end position="517"/>
    </location>
</feature>
<gene>
    <name evidence="6" type="ORF">FB558_1476</name>
</gene>